<dbReference type="InterPro" id="IPR006311">
    <property type="entry name" value="TAT_signal"/>
</dbReference>
<organism evidence="3 4">
    <name type="scientific">Roseococcus suduntuyensis</name>
    <dbReference type="NCBI Taxonomy" id="455361"/>
    <lineage>
        <taxon>Bacteria</taxon>
        <taxon>Pseudomonadati</taxon>
        <taxon>Pseudomonadota</taxon>
        <taxon>Alphaproteobacteria</taxon>
        <taxon>Acetobacterales</taxon>
        <taxon>Roseomonadaceae</taxon>
        <taxon>Roseococcus</taxon>
    </lineage>
</organism>
<dbReference type="Pfam" id="PF03401">
    <property type="entry name" value="TctC"/>
    <property type="match status" value="1"/>
</dbReference>
<dbReference type="InterPro" id="IPR042100">
    <property type="entry name" value="Bug_dom1"/>
</dbReference>
<evidence type="ECO:0000313" key="4">
    <source>
        <dbReference type="Proteomes" id="UP000553193"/>
    </source>
</evidence>
<dbReference type="SUPFAM" id="SSF53850">
    <property type="entry name" value="Periplasmic binding protein-like II"/>
    <property type="match status" value="1"/>
</dbReference>
<gene>
    <name evidence="3" type="ORF">GGQ83_000833</name>
</gene>
<sequence>MVIPRRAALAAALALPLPLALPALAQARPMRLIVASAAGANADVVARLLAAEAEGVLERRILVENMPAASGMRAVEAVANAAPDGETLLFGTASQLVMNLALFPNPPVDVATAIRGIAMVNRVPMVLCVSGTDPARNLPELLGRLRQGGPVQYGSGPIGTTTHIVGARFVEQAGLARGDLVHAPYPSSAQALTDLMAGRLTFMFDAALTALPHHRAGRIRILGVAAETRLPAAPDLPTMIEAGMDGFTGSTWNSIAGPAALSAPRLAALAEGFNAALARPGLRQRLAEMGSELPDGPPSPEQVDAFYARERETWLPLLRATPMRG</sequence>
<evidence type="ECO:0000256" key="1">
    <source>
        <dbReference type="ARBA" id="ARBA00006987"/>
    </source>
</evidence>
<dbReference type="Gene3D" id="3.40.190.10">
    <property type="entry name" value="Periplasmic binding protein-like II"/>
    <property type="match status" value="1"/>
</dbReference>
<evidence type="ECO:0000256" key="2">
    <source>
        <dbReference type="SAM" id="SignalP"/>
    </source>
</evidence>
<dbReference type="PANTHER" id="PTHR42928">
    <property type="entry name" value="TRICARBOXYLATE-BINDING PROTEIN"/>
    <property type="match status" value="1"/>
</dbReference>
<dbReference type="PROSITE" id="PS51318">
    <property type="entry name" value="TAT"/>
    <property type="match status" value="1"/>
</dbReference>
<dbReference type="InterPro" id="IPR005064">
    <property type="entry name" value="BUG"/>
</dbReference>
<dbReference type="Gene3D" id="3.40.190.150">
    <property type="entry name" value="Bordetella uptake gene, domain 1"/>
    <property type="match status" value="1"/>
</dbReference>
<protein>
    <submittedName>
        <fullName evidence="3">Tripartite-type tricarboxylate transporter receptor subunit TctC</fullName>
    </submittedName>
</protein>
<reference evidence="3 4" key="1">
    <citation type="submission" date="2020-08" db="EMBL/GenBank/DDBJ databases">
        <title>Genomic Encyclopedia of Type Strains, Phase IV (KMG-IV): sequencing the most valuable type-strain genomes for metagenomic binning, comparative biology and taxonomic classification.</title>
        <authorList>
            <person name="Goeker M."/>
        </authorList>
    </citation>
    <scope>NUCLEOTIDE SEQUENCE [LARGE SCALE GENOMIC DNA]</scope>
    <source>
        <strain evidence="3 4">DSM 19979</strain>
    </source>
</reference>
<dbReference type="RefSeq" id="WP_184382325.1">
    <property type="nucleotide sequence ID" value="NZ_JACIDJ010000001.1"/>
</dbReference>
<comment type="caution">
    <text evidence="3">The sequence shown here is derived from an EMBL/GenBank/DDBJ whole genome shotgun (WGS) entry which is preliminary data.</text>
</comment>
<keyword evidence="4" id="KW-1185">Reference proteome</keyword>
<accession>A0A840A8I3</accession>
<proteinExistence type="inferred from homology"/>
<comment type="similarity">
    <text evidence="1">Belongs to the UPF0065 (bug) family.</text>
</comment>
<dbReference type="AlphaFoldDB" id="A0A840A8I3"/>
<dbReference type="Proteomes" id="UP000553193">
    <property type="component" value="Unassembled WGS sequence"/>
</dbReference>
<dbReference type="PANTHER" id="PTHR42928:SF5">
    <property type="entry name" value="BLR1237 PROTEIN"/>
    <property type="match status" value="1"/>
</dbReference>
<feature type="chain" id="PRO_5032359128" evidence="2">
    <location>
        <begin position="26"/>
        <end position="325"/>
    </location>
</feature>
<keyword evidence="3" id="KW-0675">Receptor</keyword>
<feature type="signal peptide" evidence="2">
    <location>
        <begin position="1"/>
        <end position="25"/>
    </location>
</feature>
<dbReference type="CDD" id="cd07012">
    <property type="entry name" value="PBP2_Bug_TTT"/>
    <property type="match status" value="1"/>
</dbReference>
<dbReference type="EMBL" id="JACIDJ010000001">
    <property type="protein sequence ID" value="MBB3897407.1"/>
    <property type="molecule type" value="Genomic_DNA"/>
</dbReference>
<evidence type="ECO:0000313" key="3">
    <source>
        <dbReference type="EMBL" id="MBB3897407.1"/>
    </source>
</evidence>
<keyword evidence="2" id="KW-0732">Signal</keyword>
<name>A0A840A8I3_9PROT</name>